<dbReference type="Pfam" id="PF18895">
    <property type="entry name" value="T4SS_pilin"/>
    <property type="match status" value="1"/>
</dbReference>
<feature type="transmembrane region" description="Helical" evidence="1">
    <location>
        <begin position="66"/>
        <end position="84"/>
    </location>
</feature>
<evidence type="ECO:0000256" key="1">
    <source>
        <dbReference type="SAM" id="Phobius"/>
    </source>
</evidence>
<feature type="transmembrane region" description="Helical" evidence="1">
    <location>
        <begin position="20"/>
        <end position="45"/>
    </location>
</feature>
<dbReference type="Proteomes" id="UP000231081">
    <property type="component" value="Unassembled WGS sequence"/>
</dbReference>
<dbReference type="AlphaFoldDB" id="A0A2H0B500"/>
<evidence type="ECO:0000313" key="2">
    <source>
        <dbReference type="EMBL" id="PIP52130.1"/>
    </source>
</evidence>
<reference evidence="2 3" key="1">
    <citation type="submission" date="2017-09" db="EMBL/GenBank/DDBJ databases">
        <title>Depth-based differentiation of microbial function through sediment-hosted aquifers and enrichment of novel symbionts in the deep terrestrial subsurface.</title>
        <authorList>
            <person name="Probst A.J."/>
            <person name="Ladd B."/>
            <person name="Jarett J.K."/>
            <person name="Geller-Mcgrath D.E."/>
            <person name="Sieber C.M."/>
            <person name="Emerson J.B."/>
            <person name="Anantharaman K."/>
            <person name="Thomas B.C."/>
            <person name="Malmstrom R."/>
            <person name="Stieglmeier M."/>
            <person name="Klingl A."/>
            <person name="Woyke T."/>
            <person name="Ryan C.M."/>
            <person name="Banfield J.F."/>
        </authorList>
    </citation>
    <scope>NUCLEOTIDE SEQUENCE [LARGE SCALE GENOMIC DNA]</scope>
    <source>
        <strain evidence="2">CG23_combo_of_CG06-09_8_20_14_all_47_9</strain>
    </source>
</reference>
<name>A0A2H0B500_9BACT</name>
<sequence>MPIENKAIPALATMTGGQAFASYIAIFWQFMVIVGGLAVLLYLIWGALDWIFAGNNADRMKRGKDKLFDGIFGLVLLVLSYLIIKIISTVTGLNIVNPDWPTL</sequence>
<dbReference type="EMBL" id="PCSQ01000086">
    <property type="protein sequence ID" value="PIP52130.1"/>
    <property type="molecule type" value="Genomic_DNA"/>
</dbReference>
<proteinExistence type="predicted"/>
<keyword evidence="1" id="KW-0472">Membrane</keyword>
<dbReference type="InterPro" id="IPR043993">
    <property type="entry name" value="T4SS_pilin"/>
</dbReference>
<comment type="caution">
    <text evidence="2">The sequence shown here is derived from an EMBL/GenBank/DDBJ whole genome shotgun (WGS) entry which is preliminary data.</text>
</comment>
<accession>A0A2H0B500</accession>
<keyword evidence="1" id="KW-1133">Transmembrane helix</keyword>
<gene>
    <name evidence="2" type="ORF">COX09_03330</name>
</gene>
<keyword evidence="1" id="KW-0812">Transmembrane</keyword>
<organism evidence="2 3">
    <name type="scientific">Candidatus Beckwithbacteria bacterium CG23_combo_of_CG06-09_8_20_14_all_47_9</name>
    <dbReference type="NCBI Taxonomy" id="1974498"/>
    <lineage>
        <taxon>Bacteria</taxon>
        <taxon>Candidatus Beckwithiibacteriota</taxon>
    </lineage>
</organism>
<evidence type="ECO:0000313" key="3">
    <source>
        <dbReference type="Proteomes" id="UP000231081"/>
    </source>
</evidence>
<protein>
    <submittedName>
        <fullName evidence="2">Uncharacterized protein</fullName>
    </submittedName>
</protein>